<evidence type="ECO:0000313" key="7">
    <source>
        <dbReference type="EMBL" id="SVB03340.1"/>
    </source>
</evidence>
<gene>
    <name evidence="7" type="ORF">METZ01_LOCUS156194</name>
</gene>
<comment type="similarity">
    <text evidence="2">Belongs to the thioredoxin family. DsbE subfamily.</text>
</comment>
<keyword evidence="4" id="KW-1015">Disulfide bond</keyword>
<dbReference type="GO" id="GO:0030288">
    <property type="term" value="C:outer membrane-bounded periplasmic space"/>
    <property type="evidence" value="ECO:0007669"/>
    <property type="project" value="InterPro"/>
</dbReference>
<evidence type="ECO:0000256" key="5">
    <source>
        <dbReference type="ARBA" id="ARBA00023284"/>
    </source>
</evidence>
<evidence type="ECO:0000259" key="6">
    <source>
        <dbReference type="PROSITE" id="PS51352"/>
    </source>
</evidence>
<feature type="domain" description="Thioredoxin" evidence="6">
    <location>
        <begin position="20"/>
        <end position="158"/>
    </location>
</feature>
<dbReference type="AlphaFoldDB" id="A0A382AP75"/>
<dbReference type="NCBIfam" id="TIGR00385">
    <property type="entry name" value="dsbE"/>
    <property type="match status" value="1"/>
</dbReference>
<dbReference type="GO" id="GO:0017004">
    <property type="term" value="P:cytochrome complex assembly"/>
    <property type="evidence" value="ECO:0007669"/>
    <property type="project" value="UniProtKB-KW"/>
</dbReference>
<evidence type="ECO:0000256" key="2">
    <source>
        <dbReference type="ARBA" id="ARBA00007758"/>
    </source>
</evidence>
<organism evidence="7">
    <name type="scientific">marine metagenome</name>
    <dbReference type="NCBI Taxonomy" id="408172"/>
    <lineage>
        <taxon>unclassified sequences</taxon>
        <taxon>metagenomes</taxon>
        <taxon>ecological metagenomes</taxon>
    </lineage>
</organism>
<dbReference type="Gene3D" id="3.40.30.10">
    <property type="entry name" value="Glutaredoxin"/>
    <property type="match status" value="1"/>
</dbReference>
<protein>
    <recommendedName>
        <fullName evidence="6">Thioredoxin domain-containing protein</fullName>
    </recommendedName>
</protein>
<dbReference type="PROSITE" id="PS51352">
    <property type="entry name" value="THIOREDOXIN_2"/>
    <property type="match status" value="1"/>
</dbReference>
<name>A0A382AP75_9ZZZZ</name>
<comment type="subcellular location">
    <subcellularLocation>
        <location evidence="1">Cell envelope</location>
    </subcellularLocation>
</comment>
<dbReference type="PANTHER" id="PTHR42852">
    <property type="entry name" value="THIOL:DISULFIDE INTERCHANGE PROTEIN DSBE"/>
    <property type="match status" value="1"/>
</dbReference>
<reference evidence="7" key="1">
    <citation type="submission" date="2018-05" db="EMBL/GenBank/DDBJ databases">
        <authorList>
            <person name="Lanie J.A."/>
            <person name="Ng W.-L."/>
            <person name="Kazmierczak K.M."/>
            <person name="Andrzejewski T.M."/>
            <person name="Davidsen T.M."/>
            <person name="Wayne K.J."/>
            <person name="Tettelin H."/>
            <person name="Glass J.I."/>
            <person name="Rusch D."/>
            <person name="Podicherti R."/>
            <person name="Tsui H.-C.T."/>
            <person name="Winkler M.E."/>
        </authorList>
    </citation>
    <scope>NUCLEOTIDE SEQUENCE</scope>
</reference>
<sequence>MLVFFYLLIIDRDPTELPSVLIEKKVPRFEAESLLDDKKFISTEEFGNKTVIVNFFATWCKPCREEHPYIKRLSNTKGIKIIGINYKDNSQRTIKWLKELGNPYSNIAIDSNGQIGIDWGVYGLPETFIVNAEGIIKYRHVGPITKKVYNNFYSKVIANRE</sequence>
<dbReference type="InterPro" id="IPR050553">
    <property type="entry name" value="Thioredoxin_ResA/DsbE_sf"/>
</dbReference>
<dbReference type="EMBL" id="UINC01026245">
    <property type="protein sequence ID" value="SVB03340.1"/>
    <property type="molecule type" value="Genomic_DNA"/>
</dbReference>
<accession>A0A382AP75</accession>
<dbReference type="InterPro" id="IPR013766">
    <property type="entry name" value="Thioredoxin_domain"/>
</dbReference>
<dbReference type="Pfam" id="PF08534">
    <property type="entry name" value="Redoxin"/>
    <property type="match status" value="1"/>
</dbReference>
<dbReference type="InterPro" id="IPR013740">
    <property type="entry name" value="Redoxin"/>
</dbReference>
<evidence type="ECO:0000256" key="1">
    <source>
        <dbReference type="ARBA" id="ARBA00004196"/>
    </source>
</evidence>
<dbReference type="SUPFAM" id="SSF52833">
    <property type="entry name" value="Thioredoxin-like"/>
    <property type="match status" value="1"/>
</dbReference>
<dbReference type="InterPro" id="IPR004799">
    <property type="entry name" value="Periplasmic_diS_OxRdtase_DsbE"/>
</dbReference>
<keyword evidence="5" id="KW-0676">Redox-active center</keyword>
<proteinExistence type="inferred from homology"/>
<evidence type="ECO:0000256" key="3">
    <source>
        <dbReference type="ARBA" id="ARBA00022748"/>
    </source>
</evidence>
<evidence type="ECO:0000256" key="4">
    <source>
        <dbReference type="ARBA" id="ARBA00023157"/>
    </source>
</evidence>
<dbReference type="GO" id="GO:0015036">
    <property type="term" value="F:disulfide oxidoreductase activity"/>
    <property type="evidence" value="ECO:0007669"/>
    <property type="project" value="InterPro"/>
</dbReference>
<keyword evidence="3" id="KW-0201">Cytochrome c-type biogenesis</keyword>
<dbReference type="CDD" id="cd03010">
    <property type="entry name" value="TlpA_like_DsbE"/>
    <property type="match status" value="1"/>
</dbReference>
<dbReference type="PANTHER" id="PTHR42852:SF6">
    <property type="entry name" value="THIOL:DISULFIDE INTERCHANGE PROTEIN DSBE"/>
    <property type="match status" value="1"/>
</dbReference>
<dbReference type="InterPro" id="IPR036249">
    <property type="entry name" value="Thioredoxin-like_sf"/>
</dbReference>